<dbReference type="RefSeq" id="WP_219966412.1">
    <property type="nucleotide sequence ID" value="NZ_JAGFNZ010000007.1"/>
</dbReference>
<evidence type="ECO:0000256" key="2">
    <source>
        <dbReference type="ARBA" id="ARBA00012261"/>
    </source>
</evidence>
<evidence type="ECO:0000256" key="4">
    <source>
        <dbReference type="ARBA" id="ARBA00022917"/>
    </source>
</evidence>
<keyword evidence="9" id="KW-1185">Reference proteome</keyword>
<organism evidence="8 9">
    <name type="scientific">Caproiciproducens faecalis</name>
    <dbReference type="NCBI Taxonomy" id="2820301"/>
    <lineage>
        <taxon>Bacteria</taxon>
        <taxon>Bacillati</taxon>
        <taxon>Bacillota</taxon>
        <taxon>Clostridia</taxon>
        <taxon>Eubacteriales</taxon>
        <taxon>Acutalibacteraceae</taxon>
        <taxon>Caproiciproducens</taxon>
    </lineage>
</organism>
<dbReference type="Pfam" id="PF00551">
    <property type="entry name" value="Formyl_trans_N"/>
    <property type="match status" value="1"/>
</dbReference>
<dbReference type="InterPro" id="IPR005793">
    <property type="entry name" value="Formyl_trans_C"/>
</dbReference>
<dbReference type="Pfam" id="PF02911">
    <property type="entry name" value="Formyl_trans_C"/>
    <property type="match status" value="1"/>
</dbReference>
<comment type="catalytic activity">
    <reaction evidence="5">
        <text>L-methionyl-tRNA(fMet) + (6R)-10-formyltetrahydrofolate = N-formyl-L-methionyl-tRNA(fMet) + (6S)-5,6,7,8-tetrahydrofolate + H(+)</text>
        <dbReference type="Rhea" id="RHEA:24380"/>
        <dbReference type="Rhea" id="RHEA-COMP:9952"/>
        <dbReference type="Rhea" id="RHEA-COMP:9953"/>
        <dbReference type="ChEBI" id="CHEBI:15378"/>
        <dbReference type="ChEBI" id="CHEBI:57453"/>
        <dbReference type="ChEBI" id="CHEBI:78530"/>
        <dbReference type="ChEBI" id="CHEBI:78844"/>
        <dbReference type="ChEBI" id="CHEBI:195366"/>
        <dbReference type="EC" id="2.1.2.9"/>
    </reaction>
</comment>
<feature type="binding site" evidence="5">
    <location>
        <begin position="109"/>
        <end position="112"/>
    </location>
    <ligand>
        <name>(6S)-5,6,7,8-tetrahydrofolate</name>
        <dbReference type="ChEBI" id="CHEBI:57453"/>
    </ligand>
</feature>
<dbReference type="InterPro" id="IPR036477">
    <property type="entry name" value="Formyl_transf_N_sf"/>
</dbReference>
<dbReference type="NCBIfam" id="TIGR00460">
    <property type="entry name" value="fmt"/>
    <property type="match status" value="1"/>
</dbReference>
<evidence type="ECO:0000259" key="6">
    <source>
        <dbReference type="Pfam" id="PF00551"/>
    </source>
</evidence>
<dbReference type="HAMAP" id="MF_00182">
    <property type="entry name" value="Formyl_trans"/>
    <property type="match status" value="1"/>
</dbReference>
<comment type="caution">
    <text evidence="8">The sequence shown here is derived from an EMBL/GenBank/DDBJ whole genome shotgun (WGS) entry which is preliminary data.</text>
</comment>
<dbReference type="InterPro" id="IPR001555">
    <property type="entry name" value="GART_AS"/>
</dbReference>
<dbReference type="InterPro" id="IPR044135">
    <property type="entry name" value="Met-tRNA-FMT_C"/>
</dbReference>
<keyword evidence="3 5" id="KW-0808">Transferase</keyword>
<keyword evidence="4 5" id="KW-0648">Protein biosynthesis</keyword>
<dbReference type="EMBL" id="JAGFNZ010000007">
    <property type="protein sequence ID" value="MBW7574003.1"/>
    <property type="molecule type" value="Genomic_DNA"/>
</dbReference>
<dbReference type="PANTHER" id="PTHR11138">
    <property type="entry name" value="METHIONYL-TRNA FORMYLTRANSFERASE"/>
    <property type="match status" value="1"/>
</dbReference>
<dbReference type="PANTHER" id="PTHR11138:SF5">
    <property type="entry name" value="METHIONYL-TRNA FORMYLTRANSFERASE, MITOCHONDRIAL"/>
    <property type="match status" value="1"/>
</dbReference>
<reference evidence="8 9" key="1">
    <citation type="submission" date="2021-03" db="EMBL/GenBank/DDBJ databases">
        <title>Caproiciproducens sp. nov. isolated from feces of cow.</title>
        <authorList>
            <person name="Choi J.-Y."/>
        </authorList>
    </citation>
    <scope>NUCLEOTIDE SEQUENCE [LARGE SCALE GENOMIC DNA]</scope>
    <source>
        <strain evidence="8 9">AGMB10547</strain>
    </source>
</reference>
<comment type="similarity">
    <text evidence="1 5">Belongs to the Fmt family.</text>
</comment>
<accession>A0ABS7DRR6</accession>
<evidence type="ECO:0000259" key="7">
    <source>
        <dbReference type="Pfam" id="PF02911"/>
    </source>
</evidence>
<dbReference type="CDD" id="cd08704">
    <property type="entry name" value="Met_tRNA_FMT_C"/>
    <property type="match status" value="1"/>
</dbReference>
<dbReference type="GO" id="GO:0004479">
    <property type="term" value="F:methionyl-tRNA formyltransferase activity"/>
    <property type="evidence" value="ECO:0007669"/>
    <property type="project" value="UniProtKB-EC"/>
</dbReference>
<feature type="domain" description="Formyl transferase C-terminal" evidence="7">
    <location>
        <begin position="204"/>
        <end position="299"/>
    </location>
</feature>
<gene>
    <name evidence="5" type="primary">fmt</name>
    <name evidence="8" type="ORF">J5W02_14410</name>
</gene>
<name>A0ABS7DRR6_9FIRM</name>
<dbReference type="Proteomes" id="UP000719942">
    <property type="component" value="Unassembled WGS sequence"/>
</dbReference>
<evidence type="ECO:0000256" key="5">
    <source>
        <dbReference type="HAMAP-Rule" id="MF_00182"/>
    </source>
</evidence>
<feature type="domain" description="Formyl transferase N-terminal" evidence="6">
    <location>
        <begin position="1"/>
        <end position="179"/>
    </location>
</feature>
<proteinExistence type="inferred from homology"/>
<comment type="function">
    <text evidence="5">Attaches a formyl group to the free amino group of methionyl-tRNA(fMet). The formyl group appears to play a dual role in the initiator identity of N-formylmethionyl-tRNA by promoting its recognition by IF2 and preventing the misappropriation of this tRNA by the elongation apparatus.</text>
</comment>
<dbReference type="InterPro" id="IPR002376">
    <property type="entry name" value="Formyl_transf_N"/>
</dbReference>
<dbReference type="PROSITE" id="PS00373">
    <property type="entry name" value="GART"/>
    <property type="match status" value="1"/>
</dbReference>
<evidence type="ECO:0000313" key="8">
    <source>
        <dbReference type="EMBL" id="MBW7574003.1"/>
    </source>
</evidence>
<dbReference type="InterPro" id="IPR011034">
    <property type="entry name" value="Formyl_transferase-like_C_sf"/>
</dbReference>
<dbReference type="EC" id="2.1.2.9" evidence="2 5"/>
<dbReference type="InterPro" id="IPR005794">
    <property type="entry name" value="Fmt"/>
</dbReference>
<evidence type="ECO:0000313" key="9">
    <source>
        <dbReference type="Proteomes" id="UP000719942"/>
    </source>
</evidence>
<dbReference type="SUPFAM" id="SSF50486">
    <property type="entry name" value="FMT C-terminal domain-like"/>
    <property type="match status" value="1"/>
</dbReference>
<evidence type="ECO:0000256" key="3">
    <source>
        <dbReference type="ARBA" id="ARBA00022679"/>
    </source>
</evidence>
<evidence type="ECO:0000256" key="1">
    <source>
        <dbReference type="ARBA" id="ARBA00010699"/>
    </source>
</evidence>
<dbReference type="SUPFAM" id="SSF53328">
    <property type="entry name" value="Formyltransferase"/>
    <property type="match status" value="1"/>
</dbReference>
<sequence>MRIVFMGTPEFAVPCLRNLINAGHEVCAVFTQPDKPKGRGYTLTPPPVKVLAAEHNIEVFQPKTLRTAEAAEAIQNLKPDVIVVVAYGKILPKEVLEIPPYGCINVHASLLPKYRGAAPIQWSVINGDKVTGVTTMFMAEGLDTGDMLLTAQTEIGPEETAGELHDRLSLMGADLIVETLRRVEDGTIRRIPQSEEGTCYASMLTKELSHIDWNQSAGAIHNLVRGLSPWPVASTMYHDKLLKIHKTKTVDGYSGVPGKIVEAGDSFVVCCGKNTALELLQVQYEGGKRMNGKDFLRGHPTGENSAVK</sequence>
<dbReference type="Gene3D" id="3.40.50.12230">
    <property type="match status" value="1"/>
</dbReference>
<protein>
    <recommendedName>
        <fullName evidence="2 5">Methionyl-tRNA formyltransferase</fullName>
        <ecNumber evidence="2 5">2.1.2.9</ecNumber>
    </recommendedName>
</protein>
<dbReference type="InterPro" id="IPR041711">
    <property type="entry name" value="Met-tRNA-FMT_N"/>
</dbReference>
<dbReference type="CDD" id="cd08646">
    <property type="entry name" value="FMT_core_Met-tRNA-FMT_N"/>
    <property type="match status" value="1"/>
</dbReference>